<dbReference type="Gene3D" id="1.10.10.60">
    <property type="entry name" value="Homeodomain-like"/>
    <property type="match status" value="1"/>
</dbReference>
<evidence type="ECO:0000259" key="5">
    <source>
        <dbReference type="PROSITE" id="PS51294"/>
    </source>
</evidence>
<comment type="caution">
    <text evidence="6">The sequence shown here is derived from an EMBL/GenBank/DDBJ whole genome shotgun (WGS) entry which is preliminary data.</text>
</comment>
<dbReference type="GO" id="GO:0000978">
    <property type="term" value="F:RNA polymerase II cis-regulatory region sequence-specific DNA binding"/>
    <property type="evidence" value="ECO:0007669"/>
    <property type="project" value="TreeGrafter"/>
</dbReference>
<feature type="non-terminal residue" evidence="6">
    <location>
        <position position="1"/>
    </location>
</feature>
<dbReference type="InterPro" id="IPR017930">
    <property type="entry name" value="Myb_dom"/>
</dbReference>
<dbReference type="GO" id="GO:0000981">
    <property type="term" value="F:DNA-binding transcription factor activity, RNA polymerase II-specific"/>
    <property type="evidence" value="ECO:0007669"/>
    <property type="project" value="TreeGrafter"/>
</dbReference>
<feature type="domain" description="HTH myb-type" evidence="5">
    <location>
        <begin position="106"/>
        <end position="159"/>
    </location>
</feature>
<dbReference type="SUPFAM" id="SSF46689">
    <property type="entry name" value="Homeodomain-like"/>
    <property type="match status" value="1"/>
</dbReference>
<dbReference type="InterPro" id="IPR009057">
    <property type="entry name" value="Homeodomain-like_sf"/>
</dbReference>
<proteinExistence type="predicted"/>
<evidence type="ECO:0000313" key="7">
    <source>
        <dbReference type="Proteomes" id="UP001370490"/>
    </source>
</evidence>
<protein>
    <submittedName>
        <fullName evidence="6">SANT/Myb domain</fullName>
    </submittedName>
</protein>
<dbReference type="PROSITE" id="PS51294">
    <property type="entry name" value="HTH_MYB"/>
    <property type="match status" value="1"/>
</dbReference>
<dbReference type="PANTHER" id="PTHR45614">
    <property type="entry name" value="MYB PROTEIN-RELATED"/>
    <property type="match status" value="1"/>
</dbReference>
<dbReference type="PANTHER" id="PTHR45614:SF175">
    <property type="entry name" value="TRANSCRIPTION FACTOR MYB105-RELATED"/>
    <property type="match status" value="1"/>
</dbReference>
<evidence type="ECO:0000256" key="3">
    <source>
        <dbReference type="SAM" id="MobiDB-lite"/>
    </source>
</evidence>
<comment type="subcellular location">
    <subcellularLocation>
        <location evidence="1">Nucleus</location>
    </subcellularLocation>
</comment>
<feature type="compositionally biased region" description="Low complexity" evidence="3">
    <location>
        <begin position="329"/>
        <end position="339"/>
    </location>
</feature>
<dbReference type="PROSITE" id="PS50090">
    <property type="entry name" value="MYB_LIKE"/>
    <property type="match status" value="1"/>
</dbReference>
<keyword evidence="7" id="KW-1185">Reference proteome</keyword>
<dbReference type="Proteomes" id="UP001370490">
    <property type="component" value="Unassembled WGS sequence"/>
</dbReference>
<dbReference type="Pfam" id="PF00249">
    <property type="entry name" value="Myb_DNA-binding"/>
    <property type="match status" value="1"/>
</dbReference>
<keyword evidence="2" id="KW-0539">Nucleus</keyword>
<dbReference type="InterPro" id="IPR050560">
    <property type="entry name" value="MYB_TF"/>
</dbReference>
<gene>
    <name evidence="6" type="ORF">RJ641_012516</name>
</gene>
<feature type="domain" description="Myb-like" evidence="4">
    <location>
        <begin position="106"/>
        <end position="155"/>
    </location>
</feature>
<evidence type="ECO:0000256" key="1">
    <source>
        <dbReference type="ARBA" id="ARBA00004123"/>
    </source>
</evidence>
<dbReference type="CDD" id="cd00167">
    <property type="entry name" value="SANT"/>
    <property type="match status" value="1"/>
</dbReference>
<evidence type="ECO:0000256" key="2">
    <source>
        <dbReference type="ARBA" id="ARBA00023242"/>
    </source>
</evidence>
<evidence type="ECO:0000259" key="4">
    <source>
        <dbReference type="PROSITE" id="PS50090"/>
    </source>
</evidence>
<name>A0AAN8UZC4_9MAGN</name>
<dbReference type="SMART" id="SM00717">
    <property type="entry name" value="SANT"/>
    <property type="match status" value="1"/>
</dbReference>
<dbReference type="InterPro" id="IPR001005">
    <property type="entry name" value="SANT/Myb"/>
</dbReference>
<feature type="region of interest" description="Disordered" evidence="3">
    <location>
        <begin position="80"/>
        <end position="104"/>
    </location>
</feature>
<dbReference type="EMBL" id="JBAMMX010000019">
    <property type="protein sequence ID" value="KAK6922009.1"/>
    <property type="molecule type" value="Genomic_DNA"/>
</dbReference>
<reference evidence="6 7" key="1">
    <citation type="submission" date="2023-12" db="EMBL/GenBank/DDBJ databases">
        <title>A high-quality genome assembly for Dillenia turbinata (Dilleniales).</title>
        <authorList>
            <person name="Chanderbali A."/>
        </authorList>
    </citation>
    <scope>NUCLEOTIDE SEQUENCE [LARGE SCALE GENOMIC DNA]</scope>
    <source>
        <strain evidence="6">LSX21</strain>
        <tissue evidence="6">Leaf</tissue>
    </source>
</reference>
<dbReference type="GO" id="GO:0005634">
    <property type="term" value="C:nucleus"/>
    <property type="evidence" value="ECO:0007669"/>
    <property type="project" value="UniProtKB-SubCell"/>
</dbReference>
<sequence length="362" mass="40079">CQKYEGMANKCVAYSPQHTTDVLFLDSTTYSSSSSSMDGILKYSWGLFGTGETKDADCSDGIMDLNINLNDHHHRDEIGRESSVGACTEKDSDSSGGGGQSKLCARGHWRPAEDTKLKELVAIYGPQNWNLIAEKLEGRSGRTDNAVKNHWHVIMARKYREQSSAYRRRKLSQSVYRRMEEDPSLAIGGGAARDSSYDPHYSLRLQNGNFNNFSAFPFATSSSSHNPHQVFSAGDQSSSSSVSVGVGGVPFDFFAGRKKNDMMSIYNNRSWDHTTREELNFSGYYPYNQSIVAMSMLQHDQQSNNFHNHNTSPTSNFYSNARTTAPSNSDRPSSSVPPESRVDSNFDTTAPPFIDFLGVGAT</sequence>
<organism evidence="6 7">
    <name type="scientific">Dillenia turbinata</name>
    <dbReference type="NCBI Taxonomy" id="194707"/>
    <lineage>
        <taxon>Eukaryota</taxon>
        <taxon>Viridiplantae</taxon>
        <taxon>Streptophyta</taxon>
        <taxon>Embryophyta</taxon>
        <taxon>Tracheophyta</taxon>
        <taxon>Spermatophyta</taxon>
        <taxon>Magnoliopsida</taxon>
        <taxon>eudicotyledons</taxon>
        <taxon>Gunneridae</taxon>
        <taxon>Pentapetalae</taxon>
        <taxon>Dilleniales</taxon>
        <taxon>Dilleniaceae</taxon>
        <taxon>Dillenia</taxon>
    </lineage>
</organism>
<accession>A0AAN8UZC4</accession>
<dbReference type="AlphaFoldDB" id="A0AAN8UZC4"/>
<evidence type="ECO:0000313" key="6">
    <source>
        <dbReference type="EMBL" id="KAK6922009.1"/>
    </source>
</evidence>
<feature type="region of interest" description="Disordered" evidence="3">
    <location>
        <begin position="303"/>
        <end position="352"/>
    </location>
</feature>
<feature type="compositionally biased region" description="Polar residues" evidence="3">
    <location>
        <begin position="303"/>
        <end position="328"/>
    </location>
</feature>